<evidence type="ECO:0000256" key="2">
    <source>
        <dbReference type="ARBA" id="ARBA00004319"/>
    </source>
</evidence>
<dbReference type="GO" id="GO:0005788">
    <property type="term" value="C:endoplasmic reticulum lumen"/>
    <property type="evidence" value="ECO:0007669"/>
    <property type="project" value="UniProtKB-SubCell"/>
</dbReference>
<dbReference type="InterPro" id="IPR013766">
    <property type="entry name" value="Thioredoxin_domain"/>
</dbReference>
<dbReference type="EC" id="5.3.4.1" evidence="4 13"/>
<dbReference type="GO" id="GO:0006457">
    <property type="term" value="P:protein folding"/>
    <property type="evidence" value="ECO:0000318"/>
    <property type="project" value="GO_Central"/>
</dbReference>
<evidence type="ECO:0000256" key="12">
    <source>
        <dbReference type="RuleBase" id="RU004208"/>
    </source>
</evidence>
<keyword evidence="17" id="KW-1185">Reference proteome</keyword>
<comment type="catalytic activity">
    <reaction evidence="1 13">
        <text>Catalyzes the rearrangement of -S-S- bonds in proteins.</text>
        <dbReference type="EC" id="5.3.4.1"/>
    </reaction>
</comment>
<evidence type="ECO:0000313" key="16">
    <source>
        <dbReference type="EMBL" id="EFJ34965.1"/>
    </source>
</evidence>
<dbReference type="eggNOG" id="KOG0190">
    <property type="taxonomic scope" value="Eukaryota"/>
</dbReference>
<dbReference type="NCBIfam" id="TIGR01130">
    <property type="entry name" value="ER_PDI_fam"/>
    <property type="match status" value="1"/>
</dbReference>
<reference evidence="16 17" key="1">
    <citation type="journal article" date="2011" name="Science">
        <title>The Selaginella genome identifies genetic changes associated with the evolution of vascular plants.</title>
        <authorList>
            <person name="Banks J.A."/>
            <person name="Nishiyama T."/>
            <person name="Hasebe M."/>
            <person name="Bowman J.L."/>
            <person name="Gribskov M."/>
            <person name="dePamphilis C."/>
            <person name="Albert V.A."/>
            <person name="Aono N."/>
            <person name="Aoyama T."/>
            <person name="Ambrose B.A."/>
            <person name="Ashton N.W."/>
            <person name="Axtell M.J."/>
            <person name="Barker E."/>
            <person name="Barker M.S."/>
            <person name="Bennetzen J.L."/>
            <person name="Bonawitz N.D."/>
            <person name="Chapple C."/>
            <person name="Cheng C."/>
            <person name="Correa L.G."/>
            <person name="Dacre M."/>
            <person name="DeBarry J."/>
            <person name="Dreyer I."/>
            <person name="Elias M."/>
            <person name="Engstrom E.M."/>
            <person name="Estelle M."/>
            <person name="Feng L."/>
            <person name="Finet C."/>
            <person name="Floyd S.K."/>
            <person name="Frommer W.B."/>
            <person name="Fujita T."/>
            <person name="Gramzow L."/>
            <person name="Gutensohn M."/>
            <person name="Harholt J."/>
            <person name="Hattori M."/>
            <person name="Heyl A."/>
            <person name="Hirai T."/>
            <person name="Hiwatashi Y."/>
            <person name="Ishikawa M."/>
            <person name="Iwata M."/>
            <person name="Karol K.G."/>
            <person name="Koehler B."/>
            <person name="Kolukisaoglu U."/>
            <person name="Kubo M."/>
            <person name="Kurata T."/>
            <person name="Lalonde S."/>
            <person name="Li K."/>
            <person name="Li Y."/>
            <person name="Litt A."/>
            <person name="Lyons E."/>
            <person name="Manning G."/>
            <person name="Maruyama T."/>
            <person name="Michael T.P."/>
            <person name="Mikami K."/>
            <person name="Miyazaki S."/>
            <person name="Morinaga S."/>
            <person name="Murata T."/>
            <person name="Mueller-Roeber B."/>
            <person name="Nelson D.R."/>
            <person name="Obara M."/>
            <person name="Oguri Y."/>
            <person name="Olmstead R.G."/>
            <person name="Onodera N."/>
            <person name="Petersen B.L."/>
            <person name="Pils B."/>
            <person name="Prigge M."/>
            <person name="Rensing S.A."/>
            <person name="Riano-Pachon D.M."/>
            <person name="Roberts A.W."/>
            <person name="Sato Y."/>
            <person name="Scheller H.V."/>
            <person name="Schulz B."/>
            <person name="Schulz C."/>
            <person name="Shakirov E.V."/>
            <person name="Shibagaki N."/>
            <person name="Shinohara N."/>
            <person name="Shippen D.E."/>
            <person name="Soerensen I."/>
            <person name="Sotooka R."/>
            <person name="Sugimoto N."/>
            <person name="Sugita M."/>
            <person name="Sumikawa N."/>
            <person name="Tanurdzic M."/>
            <person name="Theissen G."/>
            <person name="Ulvskov P."/>
            <person name="Wakazuki S."/>
            <person name="Weng J.K."/>
            <person name="Willats W.W."/>
            <person name="Wipf D."/>
            <person name="Wolf P.G."/>
            <person name="Yang L."/>
            <person name="Zimmer A.D."/>
            <person name="Zhu Q."/>
            <person name="Mitros T."/>
            <person name="Hellsten U."/>
            <person name="Loque D."/>
            <person name="Otillar R."/>
            <person name="Salamov A."/>
            <person name="Schmutz J."/>
            <person name="Shapiro H."/>
            <person name="Lindquist E."/>
            <person name="Lucas S."/>
            <person name="Rokhsar D."/>
            <person name="Grigoriev I.V."/>
        </authorList>
    </citation>
    <scope>NUCLEOTIDE SEQUENCE [LARGE SCALE GENOMIC DNA]</scope>
</reference>
<keyword evidence="6" id="KW-0677">Repeat</keyword>
<dbReference type="InterPro" id="IPR005788">
    <property type="entry name" value="PDI_thioredoxin-like_dom"/>
</dbReference>
<dbReference type="GO" id="GO:0034976">
    <property type="term" value="P:response to endoplasmic reticulum stress"/>
    <property type="evidence" value="ECO:0000318"/>
    <property type="project" value="GO_Central"/>
</dbReference>
<dbReference type="Pfam" id="PF00085">
    <property type="entry name" value="Thioredoxin"/>
    <property type="match status" value="2"/>
</dbReference>
<evidence type="ECO:0000256" key="4">
    <source>
        <dbReference type="ARBA" id="ARBA00012723"/>
    </source>
</evidence>
<dbReference type="SUPFAM" id="SSF52833">
    <property type="entry name" value="Thioredoxin-like"/>
    <property type="match status" value="4"/>
</dbReference>
<name>D8R0G0_SELML</name>
<dbReference type="OrthoDB" id="427280at2759"/>
<dbReference type="PROSITE" id="PS51352">
    <property type="entry name" value="THIOREDOXIN_2"/>
    <property type="match status" value="2"/>
</dbReference>
<feature type="domain" description="Thioredoxin" evidence="15">
    <location>
        <begin position="311"/>
        <end position="475"/>
    </location>
</feature>
<dbReference type="Gene3D" id="3.40.30.10">
    <property type="entry name" value="Glutaredoxin"/>
    <property type="match status" value="4"/>
</dbReference>
<dbReference type="PROSITE" id="PS00194">
    <property type="entry name" value="THIOREDOXIN_1"/>
    <property type="match status" value="2"/>
</dbReference>
<feature type="region of interest" description="Disordered" evidence="14">
    <location>
        <begin position="474"/>
        <end position="493"/>
    </location>
</feature>
<dbReference type="CDD" id="cd02982">
    <property type="entry name" value="PDI_b'_family"/>
    <property type="match status" value="1"/>
</dbReference>
<dbReference type="AlphaFoldDB" id="D8R0G0"/>
<dbReference type="InterPro" id="IPR005792">
    <property type="entry name" value="Prot_disulphide_isomerase"/>
</dbReference>
<dbReference type="InterPro" id="IPR017937">
    <property type="entry name" value="Thioredoxin_CS"/>
</dbReference>
<dbReference type="CDD" id="cd02981">
    <property type="entry name" value="PDI_b_family"/>
    <property type="match status" value="1"/>
</dbReference>
<protein>
    <recommendedName>
        <fullName evidence="4 13">Protein disulfide-isomerase</fullName>
        <ecNumber evidence="4 13">5.3.4.1</ecNumber>
    </recommendedName>
</protein>
<dbReference type="NCBIfam" id="TIGR01126">
    <property type="entry name" value="pdi_dom"/>
    <property type="match status" value="2"/>
</dbReference>
<dbReference type="OMA" id="FFGMKKD"/>
<dbReference type="KEGG" id="smo:SELMODRAFT_142613"/>
<dbReference type="CDD" id="cd02995">
    <property type="entry name" value="PDI_a_PDI_a'_C"/>
    <property type="match status" value="1"/>
</dbReference>
<feature type="disulfide bond" description="Redox-active" evidence="11">
    <location>
        <begin position="397"/>
        <end position="400"/>
    </location>
</feature>
<comment type="subcellular location">
    <subcellularLocation>
        <location evidence="2">Endoplasmic reticulum lumen</location>
    </subcellularLocation>
</comment>
<dbReference type="Pfam" id="PF13848">
    <property type="entry name" value="Thioredoxin_6"/>
    <property type="match status" value="1"/>
</dbReference>
<sequence>MAREGVVFLALALLAVTAARVIDASSESSDVLELDDSNFADEIKKHDFIVVEFYAPWCGHCKKLAPEYEKAATALKEHNIVLAKVDANEEKNKKIASDYEIRGFPTLKIIRKGTVEEYKGPRDADGIVSYLKKQAGPATVELTSTEEAGDFVGQNKIAIIGVFKSYDSEEFQNFTALAEALRSEYDFRHTLDASVLPLKDEPLKAPAVRLFKVFDERFNDFTNFYVEELKKFVEESSLPLVTELNQDPEMQPFLMKFFNKEAPKVFLFVESSHDEEYRPAYKKVAESNKPKGLLFLAANSAGNDHALQHFGLAAAKLPSIVVQDAQGKKFAVETIESSKLSSFVDDYLAGKLKPWVKSEPVPEKNDEPVKVVVRNTLNDLVIESGKDVLLEFYAPWCGHCKKLAPTLDEVAEHFKDDPKVVIAKLDATANDIEDETFDVQGFPTLYLYTGAKQAVKYEGDRSKEDLISFVDKHRTSAAPSATPDAGEPSKDEL</sequence>
<evidence type="ECO:0000256" key="8">
    <source>
        <dbReference type="ARBA" id="ARBA00023157"/>
    </source>
</evidence>
<feature type="chain" id="PRO_5005127249" description="Protein disulfide-isomerase" evidence="13">
    <location>
        <begin position="20"/>
        <end position="493"/>
    </location>
</feature>
<evidence type="ECO:0000256" key="14">
    <source>
        <dbReference type="SAM" id="MobiDB-lite"/>
    </source>
</evidence>
<keyword evidence="9 13" id="KW-0413">Isomerase</keyword>
<dbReference type="EMBL" id="GL377569">
    <property type="protein sequence ID" value="EFJ34965.1"/>
    <property type="molecule type" value="Genomic_DNA"/>
</dbReference>
<evidence type="ECO:0000259" key="15">
    <source>
        <dbReference type="PROSITE" id="PS51352"/>
    </source>
</evidence>
<dbReference type="PANTHER" id="PTHR18929">
    <property type="entry name" value="PROTEIN DISULFIDE ISOMERASE"/>
    <property type="match status" value="1"/>
</dbReference>
<dbReference type="InParanoid" id="D8R0G0"/>
<dbReference type="InterPro" id="IPR036249">
    <property type="entry name" value="Thioredoxin-like_sf"/>
</dbReference>
<evidence type="ECO:0000256" key="6">
    <source>
        <dbReference type="ARBA" id="ARBA00022737"/>
    </source>
</evidence>
<dbReference type="FunCoup" id="D8R0G0">
    <property type="interactions" value="2706"/>
</dbReference>
<dbReference type="STRING" id="88036.D8R0G0"/>
<dbReference type="HOGENOM" id="CLU_025879_6_1_1"/>
<dbReference type="FunFam" id="3.40.30.10:FF:000017">
    <property type="entry name" value="Protein disulfide-isomerase A4"/>
    <property type="match status" value="1"/>
</dbReference>
<gene>
    <name evidence="16" type="ORF">SELMODRAFT_142613</name>
</gene>
<proteinExistence type="inferred from homology"/>
<evidence type="ECO:0000256" key="9">
    <source>
        <dbReference type="ARBA" id="ARBA00023235"/>
    </source>
</evidence>
<comment type="similarity">
    <text evidence="3 12">Belongs to the protein disulfide isomerase family.</text>
</comment>
<dbReference type="PANTHER" id="PTHR18929:SF132">
    <property type="entry name" value="PROTEIN DISULFIDE-ISOMERASE A3"/>
    <property type="match status" value="1"/>
</dbReference>
<keyword evidence="8 11" id="KW-1015">Disulfide bond</keyword>
<dbReference type="Gramene" id="EFJ34965">
    <property type="protein sequence ID" value="EFJ34965"/>
    <property type="gene ID" value="SELMODRAFT_142613"/>
</dbReference>
<evidence type="ECO:0000256" key="1">
    <source>
        <dbReference type="ARBA" id="ARBA00001182"/>
    </source>
</evidence>
<dbReference type="GO" id="GO:0003756">
    <property type="term" value="F:protein disulfide isomerase activity"/>
    <property type="evidence" value="ECO:0000318"/>
    <property type="project" value="GO_Central"/>
</dbReference>
<evidence type="ECO:0000256" key="11">
    <source>
        <dbReference type="PIRSR" id="PIRSR605792-51"/>
    </source>
</evidence>
<dbReference type="Proteomes" id="UP000001514">
    <property type="component" value="Unassembled WGS sequence"/>
</dbReference>
<keyword evidence="10 11" id="KW-0676">Redox-active center</keyword>
<dbReference type="PRINTS" id="PR00421">
    <property type="entry name" value="THIOREDOXIN"/>
</dbReference>
<evidence type="ECO:0000313" key="17">
    <source>
        <dbReference type="Proteomes" id="UP000001514"/>
    </source>
</evidence>
<feature type="signal peptide" evidence="13">
    <location>
        <begin position="1"/>
        <end position="19"/>
    </location>
</feature>
<feature type="disulfide bond" description="Redox-active" evidence="11">
    <location>
        <begin position="58"/>
        <end position="61"/>
    </location>
</feature>
<evidence type="ECO:0000256" key="3">
    <source>
        <dbReference type="ARBA" id="ARBA00006347"/>
    </source>
</evidence>
<dbReference type="CDD" id="cd02961">
    <property type="entry name" value="PDI_a_family"/>
    <property type="match status" value="1"/>
</dbReference>
<evidence type="ECO:0000256" key="5">
    <source>
        <dbReference type="ARBA" id="ARBA00022729"/>
    </source>
</evidence>
<keyword evidence="5 13" id="KW-0732">Signal</keyword>
<accession>D8R0G0</accession>
<dbReference type="GO" id="GO:0005783">
    <property type="term" value="C:endoplasmic reticulum"/>
    <property type="evidence" value="ECO:0000318"/>
    <property type="project" value="GO_Central"/>
</dbReference>
<evidence type="ECO:0000256" key="10">
    <source>
        <dbReference type="ARBA" id="ARBA00023284"/>
    </source>
</evidence>
<evidence type="ECO:0000256" key="13">
    <source>
        <dbReference type="RuleBase" id="RU361130"/>
    </source>
</evidence>
<organism evidence="17">
    <name type="scientific">Selaginella moellendorffii</name>
    <name type="common">Spikemoss</name>
    <dbReference type="NCBI Taxonomy" id="88036"/>
    <lineage>
        <taxon>Eukaryota</taxon>
        <taxon>Viridiplantae</taxon>
        <taxon>Streptophyta</taxon>
        <taxon>Embryophyta</taxon>
        <taxon>Tracheophyta</taxon>
        <taxon>Lycopodiopsida</taxon>
        <taxon>Selaginellales</taxon>
        <taxon>Selaginellaceae</taxon>
        <taxon>Selaginella</taxon>
    </lineage>
</organism>
<keyword evidence="7" id="KW-0256">Endoplasmic reticulum</keyword>
<evidence type="ECO:0000256" key="7">
    <source>
        <dbReference type="ARBA" id="ARBA00022824"/>
    </source>
</evidence>
<feature type="domain" description="Thioredoxin" evidence="15">
    <location>
        <begin position="7"/>
        <end position="136"/>
    </location>
</feature>